<protein>
    <recommendedName>
        <fullName evidence="3 8">Glutamine--fructose-6-phosphate aminotransferase [isomerizing]</fullName>
        <ecNumber evidence="2 8">2.6.1.16</ecNumber>
    </recommendedName>
    <alternativeName>
        <fullName evidence="8">D-fructose-6-phosphate amidotransferase</fullName>
    </alternativeName>
    <alternativeName>
        <fullName evidence="8">GFAT</fullName>
    </alternativeName>
    <alternativeName>
        <fullName evidence="8">Glucosamine-6-phosphate synthase</fullName>
    </alternativeName>
    <alternativeName>
        <fullName evidence="8">Hexosephosphate aminotransferase</fullName>
    </alternativeName>
    <alternativeName>
        <fullName evidence="8">L-glutamine--D-fructose-6-phosphate amidotransferase</fullName>
    </alternativeName>
</protein>
<dbReference type="InterPro" id="IPR035466">
    <property type="entry name" value="GlmS/AgaS_SIS"/>
</dbReference>
<reference evidence="11 12" key="1">
    <citation type="submission" date="2020-09" db="EMBL/GenBank/DDBJ databases">
        <title>The genome sequence of type strain Labrenzia polysiphoniae KACC 19711.</title>
        <authorList>
            <person name="Liu Y."/>
        </authorList>
    </citation>
    <scope>NUCLEOTIDE SEQUENCE [LARGE SCALE GENOMIC DNA]</scope>
    <source>
        <strain evidence="11 12">KACC 19711</strain>
    </source>
</reference>
<dbReference type="Pfam" id="PF01380">
    <property type="entry name" value="SIS"/>
    <property type="match status" value="2"/>
</dbReference>
<accession>A0ABR9C8L4</accession>
<feature type="active site" description="Nucleophile; for GATase activity" evidence="8">
    <location>
        <position position="2"/>
    </location>
</feature>
<evidence type="ECO:0000256" key="5">
    <source>
        <dbReference type="ARBA" id="ARBA00022679"/>
    </source>
</evidence>
<evidence type="ECO:0000313" key="11">
    <source>
        <dbReference type="EMBL" id="MBD8875918.1"/>
    </source>
</evidence>
<dbReference type="Pfam" id="PF13522">
    <property type="entry name" value="GATase_6"/>
    <property type="match status" value="1"/>
</dbReference>
<dbReference type="InterPro" id="IPR005855">
    <property type="entry name" value="GFAT"/>
</dbReference>
<dbReference type="InterPro" id="IPR046348">
    <property type="entry name" value="SIS_dom_sf"/>
</dbReference>
<dbReference type="EC" id="2.6.1.16" evidence="2 8"/>
<dbReference type="InterPro" id="IPR047084">
    <property type="entry name" value="GFAT_N"/>
</dbReference>
<dbReference type="SUPFAM" id="SSF53697">
    <property type="entry name" value="SIS domain"/>
    <property type="match status" value="1"/>
</dbReference>
<dbReference type="PANTHER" id="PTHR10937:SF0">
    <property type="entry name" value="GLUTAMINE--FRUCTOSE-6-PHOSPHATE TRANSAMINASE (ISOMERIZING)"/>
    <property type="match status" value="1"/>
</dbReference>
<dbReference type="RefSeq" id="WP_192108379.1">
    <property type="nucleotide sequence ID" value="NZ_JACYXJ010000002.1"/>
</dbReference>
<dbReference type="EMBL" id="JACYXJ010000002">
    <property type="protein sequence ID" value="MBD8875918.1"/>
    <property type="molecule type" value="Genomic_DNA"/>
</dbReference>
<evidence type="ECO:0000256" key="8">
    <source>
        <dbReference type="HAMAP-Rule" id="MF_00164"/>
    </source>
</evidence>
<dbReference type="Proteomes" id="UP000615687">
    <property type="component" value="Unassembled WGS sequence"/>
</dbReference>
<keyword evidence="8" id="KW-0963">Cytoplasm</keyword>
<comment type="catalytic activity">
    <reaction evidence="1 8">
        <text>D-fructose 6-phosphate + L-glutamine = D-glucosamine 6-phosphate + L-glutamate</text>
        <dbReference type="Rhea" id="RHEA:13237"/>
        <dbReference type="ChEBI" id="CHEBI:29985"/>
        <dbReference type="ChEBI" id="CHEBI:58359"/>
        <dbReference type="ChEBI" id="CHEBI:58725"/>
        <dbReference type="ChEBI" id="CHEBI:61527"/>
        <dbReference type="EC" id="2.6.1.16"/>
    </reaction>
</comment>
<dbReference type="CDD" id="cd05008">
    <property type="entry name" value="SIS_GlmS_GlmD_1"/>
    <property type="match status" value="1"/>
</dbReference>
<feature type="domain" description="SIS" evidence="10">
    <location>
        <begin position="456"/>
        <end position="598"/>
    </location>
</feature>
<gene>
    <name evidence="8 11" type="primary">glmS</name>
    <name evidence="11" type="ORF">IG617_06445</name>
</gene>
<evidence type="ECO:0000259" key="9">
    <source>
        <dbReference type="PROSITE" id="PS51278"/>
    </source>
</evidence>
<evidence type="ECO:0000256" key="4">
    <source>
        <dbReference type="ARBA" id="ARBA00022576"/>
    </source>
</evidence>
<keyword evidence="12" id="KW-1185">Reference proteome</keyword>
<feature type="initiator methionine" description="Removed" evidence="8">
    <location>
        <position position="1"/>
    </location>
</feature>
<comment type="function">
    <text evidence="8">Catalyzes the first step in hexosamine metabolism, converting fructose-6P into glucosamine-6P using glutamine as a nitrogen source.</text>
</comment>
<feature type="active site" description="For Fru-6P isomerization activity" evidence="8">
    <location>
        <position position="603"/>
    </location>
</feature>
<dbReference type="NCBIfam" id="TIGR01135">
    <property type="entry name" value="glmS"/>
    <property type="match status" value="1"/>
</dbReference>
<dbReference type="InterPro" id="IPR035490">
    <property type="entry name" value="GlmS/FrlB_SIS"/>
</dbReference>
<sequence length="608" mass="65352">MCGIVGILGSTDVAPRLVDALKRLEYRGYDSAGVATLEGGRLVRRRAEGKLRNLEAALEKTPVGGTSGIGHTRWATHGSPSVANAHPHMAGKVAVVHNGIIENYLELREEIKDGGADILTETDTEVVAHLVNAELAKGLSPQDAAARVLPRLKGAFALAFLFDGDNDLLIGARKGSPLAIGHGDGEMYLGSDAIALSPFTDRITYLEEGDWAVLDRNGARVFDANNNEVSRQESRSSVTAALMDKGNYRHFMAKEIHEQPEVIGHTLSRYIDLGARKVDVPGAAAIDFTNLNRILISACGTAYYAGLVAKYWFEKYARLPVEIDVASEFRYRETPIGKNEFALFISQSGETADTLASLRYCKENGAKIGAVVNVPESTIARESDVVFQTIAGPEIGVASTKAFTCQLAVLAALAIHAGRSRGFVNEDQETELVEALGAIPGLAVQALKSEIKIETLSQPLSRVSDALYLGRGTNFPLAMEGALKLKELSYIHAEGYAAGELKHGPIALIDENMPVFVIAPHDGIYEKTVSNMQEVAARGGRIILITDERGAAESGDVAQDVVIMPDVHEIVAPIIYALPVQMISYHTAVFMGTDVDQPRNLAKSVTVE</sequence>
<keyword evidence="5 8" id="KW-0808">Transferase</keyword>
<dbReference type="InterPro" id="IPR001347">
    <property type="entry name" value="SIS_dom"/>
</dbReference>
<comment type="subcellular location">
    <subcellularLocation>
        <location evidence="8">Cytoplasm</location>
    </subcellularLocation>
</comment>
<evidence type="ECO:0000313" key="12">
    <source>
        <dbReference type="Proteomes" id="UP000615687"/>
    </source>
</evidence>
<evidence type="ECO:0000256" key="3">
    <source>
        <dbReference type="ARBA" id="ARBA00016090"/>
    </source>
</evidence>
<dbReference type="PROSITE" id="PS51278">
    <property type="entry name" value="GATASE_TYPE_2"/>
    <property type="match status" value="1"/>
</dbReference>
<comment type="caution">
    <text evidence="11">The sequence shown here is derived from an EMBL/GenBank/DDBJ whole genome shotgun (WGS) entry which is preliminary data.</text>
</comment>
<keyword evidence="4 8" id="KW-0032">Aminotransferase</keyword>
<dbReference type="SUPFAM" id="SSF56235">
    <property type="entry name" value="N-terminal nucleophile aminohydrolases (Ntn hydrolases)"/>
    <property type="match status" value="1"/>
</dbReference>
<dbReference type="CDD" id="cd05009">
    <property type="entry name" value="SIS_GlmS_GlmD_2"/>
    <property type="match status" value="1"/>
</dbReference>
<dbReference type="NCBIfam" id="NF001484">
    <property type="entry name" value="PRK00331.1"/>
    <property type="match status" value="1"/>
</dbReference>
<keyword evidence="7" id="KW-0315">Glutamine amidotransferase</keyword>
<evidence type="ECO:0000256" key="6">
    <source>
        <dbReference type="ARBA" id="ARBA00022737"/>
    </source>
</evidence>
<organism evidence="11 12">
    <name type="scientific">Roseibium polysiphoniae</name>
    <dbReference type="NCBI Taxonomy" id="2571221"/>
    <lineage>
        <taxon>Bacteria</taxon>
        <taxon>Pseudomonadati</taxon>
        <taxon>Pseudomonadota</taxon>
        <taxon>Alphaproteobacteria</taxon>
        <taxon>Hyphomicrobiales</taxon>
        <taxon>Stappiaceae</taxon>
        <taxon>Roseibium</taxon>
    </lineage>
</organism>
<feature type="domain" description="Glutamine amidotransferase type-2" evidence="9">
    <location>
        <begin position="2"/>
        <end position="217"/>
    </location>
</feature>
<evidence type="ECO:0000256" key="2">
    <source>
        <dbReference type="ARBA" id="ARBA00012916"/>
    </source>
</evidence>
<dbReference type="Gene3D" id="3.40.50.10490">
    <property type="entry name" value="Glucose-6-phosphate isomerase like protein, domain 1"/>
    <property type="match status" value="2"/>
</dbReference>
<evidence type="ECO:0000256" key="7">
    <source>
        <dbReference type="ARBA" id="ARBA00022962"/>
    </source>
</evidence>
<dbReference type="InterPro" id="IPR029055">
    <property type="entry name" value="Ntn_hydrolases_N"/>
</dbReference>
<proteinExistence type="inferred from homology"/>
<dbReference type="PANTHER" id="PTHR10937">
    <property type="entry name" value="GLUCOSAMINE--FRUCTOSE-6-PHOSPHATE AMINOTRANSFERASE, ISOMERIZING"/>
    <property type="match status" value="1"/>
</dbReference>
<comment type="subunit">
    <text evidence="8">Homodimer.</text>
</comment>
<feature type="domain" description="SIS" evidence="10">
    <location>
        <begin position="284"/>
        <end position="423"/>
    </location>
</feature>
<dbReference type="Gene3D" id="3.60.20.10">
    <property type="entry name" value="Glutamine Phosphoribosylpyrophosphate, subunit 1, domain 1"/>
    <property type="match status" value="1"/>
</dbReference>
<evidence type="ECO:0000259" key="10">
    <source>
        <dbReference type="PROSITE" id="PS51464"/>
    </source>
</evidence>
<name>A0ABR9C8L4_9HYPH</name>
<dbReference type="GO" id="GO:0004360">
    <property type="term" value="F:glutamine-fructose-6-phosphate transaminase (isomerizing) activity"/>
    <property type="evidence" value="ECO:0007669"/>
    <property type="project" value="UniProtKB-EC"/>
</dbReference>
<dbReference type="CDD" id="cd00714">
    <property type="entry name" value="GFAT"/>
    <property type="match status" value="1"/>
</dbReference>
<keyword evidence="6" id="KW-0677">Repeat</keyword>
<dbReference type="InterPro" id="IPR017932">
    <property type="entry name" value="GATase_2_dom"/>
</dbReference>
<evidence type="ECO:0000256" key="1">
    <source>
        <dbReference type="ARBA" id="ARBA00001031"/>
    </source>
</evidence>
<dbReference type="PROSITE" id="PS51464">
    <property type="entry name" value="SIS"/>
    <property type="match status" value="2"/>
</dbReference>
<dbReference type="HAMAP" id="MF_00164">
    <property type="entry name" value="GlmS"/>
    <property type="match status" value="1"/>
</dbReference>